<evidence type="ECO:0000313" key="2">
    <source>
        <dbReference type="EMBL" id="CEG43543.1"/>
    </source>
</evidence>
<dbReference type="InterPro" id="IPR027417">
    <property type="entry name" value="P-loop_NTPase"/>
</dbReference>
<name>A0A0P1AQD5_PLAHL</name>
<protein>
    <submittedName>
        <fullName evidence="2">Uncharacterized protein</fullName>
    </submittedName>
</protein>
<dbReference type="Gene3D" id="3.40.50.300">
    <property type="entry name" value="P-loop containing nucleotide triphosphate hydrolases"/>
    <property type="match status" value="1"/>
</dbReference>
<dbReference type="Proteomes" id="UP000054928">
    <property type="component" value="Unassembled WGS sequence"/>
</dbReference>
<evidence type="ECO:0000256" key="1">
    <source>
        <dbReference type="SAM" id="MobiDB-lite"/>
    </source>
</evidence>
<organism evidence="2 3">
    <name type="scientific">Plasmopara halstedii</name>
    <name type="common">Downy mildew of sunflower</name>
    <dbReference type="NCBI Taxonomy" id="4781"/>
    <lineage>
        <taxon>Eukaryota</taxon>
        <taxon>Sar</taxon>
        <taxon>Stramenopiles</taxon>
        <taxon>Oomycota</taxon>
        <taxon>Peronosporomycetes</taxon>
        <taxon>Peronosporales</taxon>
        <taxon>Peronosporaceae</taxon>
        <taxon>Plasmopara</taxon>
    </lineage>
</organism>
<dbReference type="GeneID" id="36408790"/>
<keyword evidence="3" id="KW-1185">Reference proteome</keyword>
<sequence length="626" mass="69795">MGKHRGRGPTTKRSAAYSGDSFVVVNPLMLHSTACKAPIAQQNGKKKQQKQSKKRKVDRNDSDDVLVAIKRRKKMPNKMINNVKVSNATKLPLANRGEASSTVLRVKKDTDVLAGLVWILYSRNTFHPCVVAFPNHDEISCSDLASILKHLGLQAVALHHKMAAKQRNETMQRFQTSVTVAPSEQGMVLVTTEHMMAATASGQADVVLIGSINKSTIDLARTKFAHVYHVTATTGQEILSSDTFQPELTMPSLQQLHPRLKVARQIVEISQRLTKTGAADRNDEKWARKLARGADLDNEETKKTKRVLTPDEQRLQALMEKLYVMLARKLTGTHTKNDNMINGKDHKIDHHHRREKLDVLGIVTVNAVVGTIMTEERKSAQTRWMDYAEGRAHGGHWEGAVRHGASKDATSLVVRNKLCAAHSKANHSSFLSKWFPNEEPNDEVKWGGAFGKVCGHNEVVLNELRAFYPQEVLNSKVCSRIFPAPGNQGFDGCLEHLRYACMAQRTSMTLWDAEYFIFISSCGRVTWSKKNQLLSLSLSSLQCLVPALRCWTVASGGHIPPSAVLRAIQLCCQLGYGDKHSKDAKITTDILKRIMSFVFGGSARLWRQIAKVPTPLEEETVYAFQQ</sequence>
<dbReference type="EMBL" id="CCYD01000667">
    <property type="protein sequence ID" value="CEG43543.1"/>
    <property type="molecule type" value="Genomic_DNA"/>
</dbReference>
<evidence type="ECO:0000313" key="3">
    <source>
        <dbReference type="Proteomes" id="UP000054928"/>
    </source>
</evidence>
<dbReference type="RefSeq" id="XP_024579912.1">
    <property type="nucleotide sequence ID" value="XM_024729545.1"/>
</dbReference>
<proteinExistence type="predicted"/>
<accession>A0A0P1AQD5</accession>
<feature type="region of interest" description="Disordered" evidence="1">
    <location>
        <begin position="39"/>
        <end position="63"/>
    </location>
</feature>
<dbReference type="OrthoDB" id="77711at2759"/>
<dbReference type="OMA" id="WRQIAKV"/>
<dbReference type="AlphaFoldDB" id="A0A0P1AQD5"/>
<feature type="compositionally biased region" description="Basic residues" evidence="1">
    <location>
        <begin position="44"/>
        <end position="57"/>
    </location>
</feature>
<reference evidence="3" key="1">
    <citation type="submission" date="2014-09" db="EMBL/GenBank/DDBJ databases">
        <authorList>
            <person name="Sharma Rahul"/>
            <person name="Thines Marco"/>
        </authorList>
    </citation>
    <scope>NUCLEOTIDE SEQUENCE [LARGE SCALE GENOMIC DNA]</scope>
</reference>